<feature type="non-terminal residue" evidence="1">
    <location>
        <position position="1"/>
    </location>
</feature>
<evidence type="ECO:0000313" key="1">
    <source>
        <dbReference type="EMBL" id="OJZ81141.1"/>
    </source>
</evidence>
<protein>
    <submittedName>
        <fullName evidence="1">Uncharacterized protein</fullName>
    </submittedName>
</protein>
<dbReference type="AlphaFoldDB" id="A0A1M3T327"/>
<accession>A0A1M3T327</accession>
<name>A0A1M3T327_ASPLC</name>
<dbReference type="EMBL" id="KV878251">
    <property type="protein sequence ID" value="OJZ81141.1"/>
    <property type="molecule type" value="Genomic_DNA"/>
</dbReference>
<proteinExistence type="predicted"/>
<dbReference type="Proteomes" id="UP000184063">
    <property type="component" value="Unassembled WGS sequence"/>
</dbReference>
<evidence type="ECO:0000313" key="2">
    <source>
        <dbReference type="Proteomes" id="UP000184063"/>
    </source>
</evidence>
<gene>
    <name evidence="1" type="ORF">ASPFODRAFT_52167</name>
</gene>
<sequence>SALRFTSLGSTVVYTTVTFSYRPCPTTGPQLEARTSRQPIRPFSMICLIR</sequence>
<dbReference type="VEuPathDB" id="FungiDB:ASPFODRAFT_52167"/>
<reference evidence="2" key="1">
    <citation type="journal article" date="2017" name="Genome Biol.">
        <title>Comparative genomics reveals high biological diversity and specific adaptations in the industrially and medically important fungal genus Aspergillus.</title>
        <authorList>
            <person name="de Vries R.P."/>
            <person name="Riley R."/>
            <person name="Wiebenga A."/>
            <person name="Aguilar-Osorio G."/>
            <person name="Amillis S."/>
            <person name="Uchima C.A."/>
            <person name="Anderluh G."/>
            <person name="Asadollahi M."/>
            <person name="Askin M."/>
            <person name="Barry K."/>
            <person name="Battaglia E."/>
            <person name="Bayram O."/>
            <person name="Benocci T."/>
            <person name="Braus-Stromeyer S.A."/>
            <person name="Caldana C."/>
            <person name="Canovas D."/>
            <person name="Cerqueira G.C."/>
            <person name="Chen F."/>
            <person name="Chen W."/>
            <person name="Choi C."/>
            <person name="Clum A."/>
            <person name="Dos Santos R.A."/>
            <person name="Damasio A.R."/>
            <person name="Diallinas G."/>
            <person name="Emri T."/>
            <person name="Fekete E."/>
            <person name="Flipphi M."/>
            <person name="Freyberg S."/>
            <person name="Gallo A."/>
            <person name="Gournas C."/>
            <person name="Habgood R."/>
            <person name="Hainaut M."/>
            <person name="Harispe M.L."/>
            <person name="Henrissat B."/>
            <person name="Hilden K.S."/>
            <person name="Hope R."/>
            <person name="Hossain A."/>
            <person name="Karabika E."/>
            <person name="Karaffa L."/>
            <person name="Karanyi Z."/>
            <person name="Krasevec N."/>
            <person name="Kuo A."/>
            <person name="Kusch H."/>
            <person name="LaButti K."/>
            <person name="Lagendijk E.L."/>
            <person name="Lapidus A."/>
            <person name="Levasseur A."/>
            <person name="Lindquist E."/>
            <person name="Lipzen A."/>
            <person name="Logrieco A.F."/>
            <person name="MacCabe A."/>
            <person name="Maekelae M.R."/>
            <person name="Malavazi I."/>
            <person name="Melin P."/>
            <person name="Meyer V."/>
            <person name="Mielnichuk N."/>
            <person name="Miskei M."/>
            <person name="Molnar A.P."/>
            <person name="Mule G."/>
            <person name="Ngan C.Y."/>
            <person name="Orejas M."/>
            <person name="Orosz E."/>
            <person name="Ouedraogo J.P."/>
            <person name="Overkamp K.M."/>
            <person name="Park H.-S."/>
            <person name="Perrone G."/>
            <person name="Piumi F."/>
            <person name="Punt P.J."/>
            <person name="Ram A.F."/>
            <person name="Ramon A."/>
            <person name="Rauscher S."/>
            <person name="Record E."/>
            <person name="Riano-Pachon D.M."/>
            <person name="Robert V."/>
            <person name="Roehrig J."/>
            <person name="Ruller R."/>
            <person name="Salamov A."/>
            <person name="Salih N.S."/>
            <person name="Samson R.A."/>
            <person name="Sandor E."/>
            <person name="Sanguinetti M."/>
            <person name="Schuetze T."/>
            <person name="Sepcic K."/>
            <person name="Shelest E."/>
            <person name="Sherlock G."/>
            <person name="Sophianopoulou V."/>
            <person name="Squina F.M."/>
            <person name="Sun H."/>
            <person name="Susca A."/>
            <person name="Todd R.B."/>
            <person name="Tsang A."/>
            <person name="Unkles S.E."/>
            <person name="van de Wiele N."/>
            <person name="van Rossen-Uffink D."/>
            <person name="Oliveira J.V."/>
            <person name="Vesth T.C."/>
            <person name="Visser J."/>
            <person name="Yu J.-H."/>
            <person name="Zhou M."/>
            <person name="Andersen M.R."/>
            <person name="Archer D.B."/>
            <person name="Baker S.E."/>
            <person name="Benoit I."/>
            <person name="Brakhage A.A."/>
            <person name="Braus G.H."/>
            <person name="Fischer R."/>
            <person name="Frisvad J.C."/>
            <person name="Goldman G.H."/>
            <person name="Houbraken J."/>
            <person name="Oakley B."/>
            <person name="Pocsi I."/>
            <person name="Scazzocchio C."/>
            <person name="Seiboth B."/>
            <person name="vanKuyk P.A."/>
            <person name="Wortman J."/>
            <person name="Dyer P.S."/>
            <person name="Grigoriev I.V."/>
        </authorList>
    </citation>
    <scope>NUCLEOTIDE SEQUENCE [LARGE SCALE GENOMIC DNA]</scope>
    <source>
        <strain evidence="2">CBS 106.47</strain>
    </source>
</reference>
<organism evidence="1 2">
    <name type="scientific">Aspergillus luchuensis (strain CBS 106.47)</name>
    <dbReference type="NCBI Taxonomy" id="1137211"/>
    <lineage>
        <taxon>Eukaryota</taxon>
        <taxon>Fungi</taxon>
        <taxon>Dikarya</taxon>
        <taxon>Ascomycota</taxon>
        <taxon>Pezizomycotina</taxon>
        <taxon>Eurotiomycetes</taxon>
        <taxon>Eurotiomycetidae</taxon>
        <taxon>Eurotiales</taxon>
        <taxon>Aspergillaceae</taxon>
        <taxon>Aspergillus</taxon>
        <taxon>Aspergillus subgen. Circumdati</taxon>
    </lineage>
</organism>